<feature type="compositionally biased region" description="Polar residues" evidence="1">
    <location>
        <begin position="123"/>
        <end position="149"/>
    </location>
</feature>
<feature type="region of interest" description="Disordered" evidence="1">
    <location>
        <begin position="1044"/>
        <end position="1077"/>
    </location>
</feature>
<dbReference type="AlphaFoldDB" id="A0A427XN60"/>
<feature type="compositionally biased region" description="Polar residues" evidence="1">
    <location>
        <begin position="100"/>
        <end position="109"/>
    </location>
</feature>
<feature type="compositionally biased region" description="Low complexity" evidence="1">
    <location>
        <begin position="734"/>
        <end position="749"/>
    </location>
</feature>
<reference evidence="2 3" key="1">
    <citation type="submission" date="2018-11" db="EMBL/GenBank/DDBJ databases">
        <title>Genome sequence of Apiotrichum porosum DSM 27194.</title>
        <authorList>
            <person name="Aliyu H."/>
            <person name="Gorte O."/>
            <person name="Ochsenreither K."/>
        </authorList>
    </citation>
    <scope>NUCLEOTIDE SEQUENCE [LARGE SCALE GENOMIC DNA]</scope>
    <source>
        <strain evidence="2 3">DSM 27194</strain>
    </source>
</reference>
<keyword evidence="3" id="KW-1185">Reference proteome</keyword>
<evidence type="ECO:0000256" key="1">
    <source>
        <dbReference type="SAM" id="MobiDB-lite"/>
    </source>
</evidence>
<dbReference type="Proteomes" id="UP000279236">
    <property type="component" value="Unassembled WGS sequence"/>
</dbReference>
<gene>
    <name evidence="2" type="ORF">EHS24_008927</name>
</gene>
<feature type="region of interest" description="Disordered" evidence="1">
    <location>
        <begin position="591"/>
        <end position="611"/>
    </location>
</feature>
<feature type="region of interest" description="Disordered" evidence="1">
    <location>
        <begin position="526"/>
        <end position="549"/>
    </location>
</feature>
<sequence>MEPMPMPGAMPGAMPFPADDPPHFDGPSSAPPTPSVISITHPSPFIHTHHPRRGSLTPLGLNVISPVPPSQVSHESSPLRSVGFLPSGGEFTLDPRRDSVASTSSNLTITRPGVSGSRRRSSLTPSLPNLAPPTNFNPSKRRSSLTPSLPTLAAPSPTRALVTARLAGRTAVSDGGHAFLPTHSRTMDSISSTRRISNAHIGDTRRGSLPHLYYGAWTGPGERSAAWNPTLATQRGSVDDSQHPAPGVADPLIDQTFRFGCPPSSAAAGPSTMRAADLAATEDVTASGSLHRIAQIGSARRKEKSAFELAEQEEAERQRRAFLAATYGEDSRRARARLSLGGASGVSPGSPASTRRQSLLLWERMNKPPDGSAGAPAAAAPATMPTGGFAAVPGLAGMQSHTGLVGIPGMGDEFGRRPSLPMNIPARTPPTEACSSFDDQNIWDHPDSLAYLDDRPLPPLLPLSDPVPRLLPSTLALHRATHLLNSRNLAPEPLPAPLPPSLHPPNPVDLSEFDIDFILAGSKTNLGRAGSQSSAKHRTSGGDGPSSTYRKDIVEEEDTFAKFVGAFDDEYGDRRGDWTFRACSPSSSGDIFPISDNELGGPLDTTRPRPRAEWDCHGAGRFEIYPNGDVRSVESGAVWRMRKTSGREFEFEQPLRAFSSLAPEPILGPNAPQPLVISPCAGYSLASKLVHTESGGVKLPFSVQREMASRGSRVSRRFAAARNRQSISEAPAEHQAAFQQHLQQQQQQLERTRRVGSEDSDATALPTPNNKRHSSITPRRSTTSPPSVSPPKEDKDPKRSQRKHSQEDDKQGKQKSSLSGVLKRGLFRASNLVKDYEDRKERNMNGHGHGHSHGSHGTPHKGGGLMTSKSLPVPNDRPSDRSDSASASSLQSGQSQRSSARYTTSESADELADWPDDAPFGSLGLGIEDEQNGGQPWKEGKAWDGVPEEALAMVIPVEGKSQSPPLSNTHAATQPFINPFFVDGPRQALLVWFTPFNATAPPSHHDSRFGSTSTLFKINESPTHEESQQHGSSLALLPKLLRPRANRQDVPQSRSLSSTKHLTGMPHTPSPDFDLEPVIGRTRRESRSLQPLPFKAFRIVAKVVDTEDLRSEPEVPVIGFEQWTEQLRTGKPASPHTPPLEPYPHVPATVPEERPLAEMNVNSVMSGRAFPTVIAVCHSHNTGVEFVLEGLDRLGLCKGESAWGPTGYEEWRGTGLSENGRQTLDLLWAACSAVMGL</sequence>
<feature type="compositionally biased region" description="Low complexity" evidence="1">
    <location>
        <begin position="775"/>
        <end position="786"/>
    </location>
</feature>
<feature type="region of interest" description="Disordered" evidence="1">
    <location>
        <begin position="90"/>
        <end position="156"/>
    </location>
</feature>
<protein>
    <submittedName>
        <fullName evidence="2">Uncharacterized protein</fullName>
    </submittedName>
</protein>
<accession>A0A427XN60</accession>
<proteinExistence type="predicted"/>
<feature type="region of interest" description="Disordered" evidence="1">
    <location>
        <begin position="1"/>
        <end position="33"/>
    </location>
</feature>
<comment type="caution">
    <text evidence="2">The sequence shown here is derived from an EMBL/GenBank/DDBJ whole genome shotgun (WGS) entry which is preliminary data.</text>
</comment>
<organism evidence="2 3">
    <name type="scientific">Apiotrichum porosum</name>
    <dbReference type="NCBI Taxonomy" id="105984"/>
    <lineage>
        <taxon>Eukaryota</taxon>
        <taxon>Fungi</taxon>
        <taxon>Dikarya</taxon>
        <taxon>Basidiomycota</taxon>
        <taxon>Agaricomycotina</taxon>
        <taxon>Tremellomycetes</taxon>
        <taxon>Trichosporonales</taxon>
        <taxon>Trichosporonaceae</taxon>
        <taxon>Apiotrichum</taxon>
    </lineage>
</organism>
<name>A0A427XN60_9TREE</name>
<feature type="compositionally biased region" description="Low complexity" evidence="1">
    <location>
        <begin position="884"/>
        <end position="900"/>
    </location>
</feature>
<dbReference type="RefSeq" id="XP_028475298.1">
    <property type="nucleotide sequence ID" value="XM_028624226.1"/>
</dbReference>
<feature type="region of interest" description="Disordered" evidence="1">
    <location>
        <begin position="722"/>
        <end position="942"/>
    </location>
</feature>
<feature type="compositionally biased region" description="Polar residues" evidence="1">
    <location>
        <begin position="1049"/>
        <end position="1061"/>
    </location>
</feature>
<dbReference type="OrthoDB" id="3357948at2759"/>
<feature type="compositionally biased region" description="Basic and acidic residues" evidence="1">
    <location>
        <begin position="834"/>
        <end position="844"/>
    </location>
</feature>
<feature type="compositionally biased region" description="Basic and acidic residues" evidence="1">
    <location>
        <begin position="791"/>
        <end position="812"/>
    </location>
</feature>
<evidence type="ECO:0000313" key="3">
    <source>
        <dbReference type="Proteomes" id="UP000279236"/>
    </source>
</evidence>
<dbReference type="GeneID" id="39593470"/>
<evidence type="ECO:0000313" key="2">
    <source>
        <dbReference type="EMBL" id="RSH80351.1"/>
    </source>
</evidence>
<feature type="compositionally biased region" description="Acidic residues" evidence="1">
    <location>
        <begin position="907"/>
        <end position="916"/>
    </location>
</feature>
<dbReference type="EMBL" id="RSCE01000008">
    <property type="protein sequence ID" value="RSH80351.1"/>
    <property type="molecule type" value="Genomic_DNA"/>
</dbReference>